<dbReference type="CDD" id="cd04271">
    <property type="entry name" value="ZnMc_ADAM_fungal"/>
    <property type="match status" value="1"/>
</dbReference>
<dbReference type="Pfam" id="PF00200">
    <property type="entry name" value="Disintegrin"/>
    <property type="match status" value="1"/>
</dbReference>
<feature type="region of interest" description="Disordered" evidence="5">
    <location>
        <begin position="756"/>
        <end position="797"/>
    </location>
</feature>
<dbReference type="GO" id="GO:0006508">
    <property type="term" value="P:proteolysis"/>
    <property type="evidence" value="ECO:0007669"/>
    <property type="project" value="InterPro"/>
</dbReference>
<dbReference type="Gene3D" id="4.10.70.10">
    <property type="entry name" value="Disintegrin domain"/>
    <property type="match status" value="1"/>
</dbReference>
<keyword evidence="11" id="KW-1185">Reference proteome</keyword>
<evidence type="ECO:0000313" key="11">
    <source>
        <dbReference type="Proteomes" id="UP001175000"/>
    </source>
</evidence>
<sequence length="797" mass="85542">MTLFKAFAAVLAGAGLWLQGATAHSVQRNPLSSVLRLDDPVIQTPSHRVHALSSFEVVFQLHDKSQKVRLVLDPNHDILSADATVQILGADGTVKRVEPIDRSDHKIFRGEAFVESKDQSEWTHAGWARVNVHRDGSKPIFEGAFTIEGMHHHIQTDANYRRTMIPGDPEIATENDEYMIVWRDSEITSGFDHDDLKRDLHSAAGCSSDELLYNRDENNLLYRSLDPSEMTPWSVNPRALFGRQMDGTPGGNGAGVNLAGSIGSTQGCPSTRKVALVGIATDCTYTAQFPNKEAVRANIIQQVNSASQLYESTFNISLGIQNLTISEAECPGSPPASAPWNRPCSGSTTITDRLNLFSAWRSQWRDNNAYWTLLTTCNTLSAVGLAWLGQVCQIGTTTGSNETIAGANVVVRTSQEWLVFAHETGHTFGAVHDCNSQSCSDGSVTRQQCCPLQANSCNAGGQFIMNPSTGSGITRFSACSVGNICSFLGRYSSRVTCLANNRDVPTITGSQCGNGIVEQGEQCDCGGPQGCGNNPCCNPETCRFTESSVCDPSNEECCNQQCQFRSAGSICRASTGTCDPEETCSGSSGTCPQDKTADDGTSCGASGGGLQCASGRCTSRDQQCKTLMGSLTTNNDTYSCSSQGCILSCASPEFGRNTCYTMQQFFLDGTPCEGGGRCQNGNCQGANLGRQISNWFTENQNIVIPVASVVGGLILLAIVGCCISSFRRRRRAAKLPKAPSPAWSYGPMPGANVHAAGAVPPPYPGAGAGVPQQQQQQMQQTNNGRWEPMRTRSFRYA</sequence>
<comment type="caution">
    <text evidence="10">The sequence shown here is derived from an EMBL/GenBank/DDBJ whole genome shotgun (WGS) entry which is preliminary data.</text>
</comment>
<reference evidence="10" key="1">
    <citation type="submission" date="2023-06" db="EMBL/GenBank/DDBJ databases">
        <title>Genome-scale phylogeny and comparative genomics of the fungal order Sordariales.</title>
        <authorList>
            <consortium name="Lawrence Berkeley National Laboratory"/>
            <person name="Hensen N."/>
            <person name="Bonometti L."/>
            <person name="Westerberg I."/>
            <person name="Brannstrom I.O."/>
            <person name="Guillou S."/>
            <person name="Cros-Aarteil S."/>
            <person name="Calhoun S."/>
            <person name="Haridas S."/>
            <person name="Kuo A."/>
            <person name="Mondo S."/>
            <person name="Pangilinan J."/>
            <person name="Riley R."/>
            <person name="Labutti K."/>
            <person name="Andreopoulos B."/>
            <person name="Lipzen A."/>
            <person name="Chen C."/>
            <person name="Yanf M."/>
            <person name="Daum C."/>
            <person name="Ng V."/>
            <person name="Clum A."/>
            <person name="Steindorff A."/>
            <person name="Ohm R."/>
            <person name="Martin F."/>
            <person name="Silar P."/>
            <person name="Natvig D."/>
            <person name="Lalanne C."/>
            <person name="Gautier V."/>
            <person name="Ament-Velasquez S.L."/>
            <person name="Kruys A."/>
            <person name="Hutchinson M.I."/>
            <person name="Powell A.J."/>
            <person name="Barry K."/>
            <person name="Miller A.N."/>
            <person name="Grigoriev I.V."/>
            <person name="Debuchy R."/>
            <person name="Gladieux P."/>
            <person name="Thoren M.H."/>
            <person name="Johannesson H."/>
        </authorList>
    </citation>
    <scope>NUCLEOTIDE SEQUENCE</scope>
    <source>
        <strain evidence="10">CBS 606.72</strain>
    </source>
</reference>
<keyword evidence="6" id="KW-0472">Membrane</keyword>
<feature type="domain" description="Peptidase M12B" evidence="9">
    <location>
        <begin position="272"/>
        <end position="492"/>
    </location>
</feature>
<dbReference type="SUPFAM" id="SSF55486">
    <property type="entry name" value="Metalloproteases ('zincins'), catalytic domain"/>
    <property type="match status" value="1"/>
</dbReference>
<name>A0AA39X2Z4_9PEZI</name>
<dbReference type="PROSITE" id="PS50215">
    <property type="entry name" value="ADAM_MEPRO"/>
    <property type="match status" value="1"/>
</dbReference>
<feature type="binding site" evidence="4">
    <location>
        <position position="432"/>
    </location>
    <ligand>
        <name>Zn(2+)</name>
        <dbReference type="ChEBI" id="CHEBI:29105"/>
        <note>catalytic</note>
    </ligand>
</feature>
<evidence type="ECO:0000259" key="8">
    <source>
        <dbReference type="PROSITE" id="PS50214"/>
    </source>
</evidence>
<accession>A0AA39X2Z4</accession>
<dbReference type="InterPro" id="IPR001590">
    <property type="entry name" value="Peptidase_M12B"/>
</dbReference>
<dbReference type="SMART" id="SM00608">
    <property type="entry name" value="ACR"/>
    <property type="match status" value="1"/>
</dbReference>
<dbReference type="Pfam" id="PF13688">
    <property type="entry name" value="Reprolysin_5"/>
    <property type="match status" value="1"/>
</dbReference>
<dbReference type="Gene3D" id="3.40.1620.60">
    <property type="match status" value="1"/>
</dbReference>
<gene>
    <name evidence="10" type="ORF">B0T14DRAFT_422356</name>
</gene>
<proteinExistence type="predicted"/>
<dbReference type="PANTHER" id="PTHR11905">
    <property type="entry name" value="ADAM A DISINTEGRIN AND METALLOPROTEASE DOMAIN"/>
    <property type="match status" value="1"/>
</dbReference>
<keyword evidence="4" id="KW-0479">Metal-binding</keyword>
<comment type="function">
    <text evidence="2">Probable zinc protease.</text>
</comment>
<dbReference type="SUPFAM" id="SSF57552">
    <property type="entry name" value="Blood coagulation inhibitor (disintegrin)"/>
    <property type="match status" value="1"/>
</dbReference>
<feature type="transmembrane region" description="Helical" evidence="6">
    <location>
        <begin position="702"/>
        <end position="726"/>
    </location>
</feature>
<protein>
    <recommendedName>
        <fullName evidence="3">Disintegrin and metalloproteinase domain-containing protein B</fullName>
    </recommendedName>
</protein>
<keyword evidence="4" id="KW-0862">Zinc</keyword>
<feature type="domain" description="Disintegrin" evidence="8">
    <location>
        <begin position="509"/>
        <end position="599"/>
    </location>
</feature>
<keyword evidence="6" id="KW-1133">Transmembrane helix</keyword>
<comment type="caution">
    <text evidence="4">Lacks conserved residue(s) required for the propagation of feature annotation.</text>
</comment>
<dbReference type="InterPro" id="IPR001762">
    <property type="entry name" value="Disintegrin_dom"/>
</dbReference>
<dbReference type="InterPro" id="IPR006586">
    <property type="entry name" value="ADAM_Cys-rich"/>
</dbReference>
<evidence type="ECO:0000259" key="9">
    <source>
        <dbReference type="PROSITE" id="PS50215"/>
    </source>
</evidence>
<evidence type="ECO:0000256" key="1">
    <source>
        <dbReference type="ARBA" id="ARBA00023157"/>
    </source>
</evidence>
<dbReference type="GO" id="GO:0004222">
    <property type="term" value="F:metalloendopeptidase activity"/>
    <property type="evidence" value="ECO:0007669"/>
    <property type="project" value="InterPro"/>
</dbReference>
<dbReference type="Proteomes" id="UP001175000">
    <property type="component" value="Unassembled WGS sequence"/>
</dbReference>
<dbReference type="EMBL" id="JAULSU010000002">
    <property type="protein sequence ID" value="KAK0626022.1"/>
    <property type="molecule type" value="Genomic_DNA"/>
</dbReference>
<dbReference type="InterPro" id="IPR024079">
    <property type="entry name" value="MetalloPept_cat_dom_sf"/>
</dbReference>
<feature type="compositionally biased region" description="Low complexity" evidence="5">
    <location>
        <begin position="769"/>
        <end position="780"/>
    </location>
</feature>
<evidence type="ECO:0000256" key="5">
    <source>
        <dbReference type="SAM" id="MobiDB-lite"/>
    </source>
</evidence>
<evidence type="ECO:0000313" key="10">
    <source>
        <dbReference type="EMBL" id="KAK0626022.1"/>
    </source>
</evidence>
<dbReference type="PANTHER" id="PTHR11905:SF159">
    <property type="entry name" value="ADAM METALLOPROTEASE"/>
    <property type="match status" value="1"/>
</dbReference>
<evidence type="ECO:0000256" key="3">
    <source>
        <dbReference type="ARBA" id="ARBA00074021"/>
    </source>
</evidence>
<keyword evidence="1" id="KW-1015">Disulfide bond</keyword>
<dbReference type="GO" id="GO:0046872">
    <property type="term" value="F:metal ion binding"/>
    <property type="evidence" value="ECO:0007669"/>
    <property type="project" value="UniProtKB-KW"/>
</dbReference>
<dbReference type="PROSITE" id="PS50214">
    <property type="entry name" value="DISINTEGRIN_2"/>
    <property type="match status" value="1"/>
</dbReference>
<evidence type="ECO:0000256" key="2">
    <source>
        <dbReference type="ARBA" id="ARBA00056552"/>
    </source>
</evidence>
<evidence type="ECO:0000256" key="6">
    <source>
        <dbReference type="SAM" id="Phobius"/>
    </source>
</evidence>
<dbReference type="InterPro" id="IPR034028">
    <property type="entry name" value="ZnMc_ADAM_fungal"/>
</dbReference>
<feature type="signal peptide" evidence="7">
    <location>
        <begin position="1"/>
        <end position="23"/>
    </location>
</feature>
<dbReference type="InterPro" id="IPR036436">
    <property type="entry name" value="Disintegrin_dom_sf"/>
</dbReference>
<feature type="active site" evidence="4">
    <location>
        <position position="423"/>
    </location>
</feature>
<evidence type="ECO:0000256" key="4">
    <source>
        <dbReference type="PROSITE-ProRule" id="PRU00276"/>
    </source>
</evidence>
<dbReference type="Gene3D" id="3.40.390.10">
    <property type="entry name" value="Collagenase (Catalytic Domain)"/>
    <property type="match status" value="1"/>
</dbReference>
<feature type="binding site" evidence="4">
    <location>
        <position position="426"/>
    </location>
    <ligand>
        <name>Zn(2+)</name>
        <dbReference type="ChEBI" id="CHEBI:29105"/>
        <note>catalytic</note>
    </ligand>
</feature>
<dbReference type="AlphaFoldDB" id="A0AA39X2Z4"/>
<evidence type="ECO:0000256" key="7">
    <source>
        <dbReference type="SAM" id="SignalP"/>
    </source>
</evidence>
<dbReference type="FunFam" id="4.10.70.10:FF:000003">
    <property type="entry name" value="Disintegrin and metalloproteinase domain-containing protein 17"/>
    <property type="match status" value="1"/>
</dbReference>
<feature type="chain" id="PRO_5041216600" description="Disintegrin and metalloproteinase domain-containing protein B" evidence="7">
    <location>
        <begin position="24"/>
        <end position="797"/>
    </location>
</feature>
<keyword evidence="7" id="KW-0732">Signal</keyword>
<feature type="binding site" evidence="4">
    <location>
        <position position="422"/>
    </location>
    <ligand>
        <name>Zn(2+)</name>
        <dbReference type="ChEBI" id="CHEBI:29105"/>
        <note>catalytic</note>
    </ligand>
</feature>
<organism evidence="10 11">
    <name type="scientific">Immersiella caudata</name>
    <dbReference type="NCBI Taxonomy" id="314043"/>
    <lineage>
        <taxon>Eukaryota</taxon>
        <taxon>Fungi</taxon>
        <taxon>Dikarya</taxon>
        <taxon>Ascomycota</taxon>
        <taxon>Pezizomycotina</taxon>
        <taxon>Sordariomycetes</taxon>
        <taxon>Sordariomycetidae</taxon>
        <taxon>Sordariales</taxon>
        <taxon>Lasiosphaeriaceae</taxon>
        <taxon>Immersiella</taxon>
    </lineage>
</organism>
<keyword evidence="6" id="KW-0812">Transmembrane</keyword>
<dbReference type="SMART" id="SM00050">
    <property type="entry name" value="DISIN"/>
    <property type="match status" value="1"/>
</dbReference>